<accession>A0A3S2VB22</accession>
<dbReference type="GO" id="GO:0008684">
    <property type="term" value="F:2-oxopent-4-enoate hydratase activity"/>
    <property type="evidence" value="ECO:0007669"/>
    <property type="project" value="TreeGrafter"/>
</dbReference>
<dbReference type="PANTHER" id="PTHR30143">
    <property type="entry name" value="ACID HYDRATASE"/>
    <property type="match status" value="1"/>
</dbReference>
<dbReference type="GO" id="GO:0005737">
    <property type="term" value="C:cytoplasm"/>
    <property type="evidence" value="ECO:0007669"/>
    <property type="project" value="TreeGrafter"/>
</dbReference>
<gene>
    <name evidence="2" type="ORF">EOE48_06170</name>
</gene>
<dbReference type="RefSeq" id="WP_127727910.1">
    <property type="nucleotide sequence ID" value="NZ_SACP01000004.1"/>
</dbReference>
<evidence type="ECO:0000256" key="1">
    <source>
        <dbReference type="SAM" id="SignalP"/>
    </source>
</evidence>
<dbReference type="AlphaFoldDB" id="A0A3S2VB22"/>
<dbReference type="Proteomes" id="UP000286997">
    <property type="component" value="Unassembled WGS sequence"/>
</dbReference>
<evidence type="ECO:0000313" key="3">
    <source>
        <dbReference type="Proteomes" id="UP000286997"/>
    </source>
</evidence>
<dbReference type="PANTHER" id="PTHR30143:SF0">
    <property type="entry name" value="2-KETO-4-PENTENOATE HYDRATASE"/>
    <property type="match status" value="1"/>
</dbReference>
<sequence length="285" mass="29365">MHRLAAFLGLAVVVATPAEAACPADDAVAATQTAFAEGNPAKSFGPGLTVADGLCAQDKLVARLRPQLGRVVGYKAAATSKRIQEVLKLDGPARGTLLERMLLPDGSEVAASPAFMSEADMLLVVKDEGVNDATEPAEIVRHLSAAVPFIELPGATSQLAKGEVLDGPNLIALNAFARQGVTGTPIPLTGSAADVEALGTMQITFVDDTGKEHARSPGSAVLGHPLAVVAWLARDLKASGIRLKAGDVISLGSFSPFVPPQAGRTMTARYEGLPGGDGQVSVRFR</sequence>
<dbReference type="EMBL" id="SACP01000004">
    <property type="protein sequence ID" value="RVU20191.1"/>
    <property type="molecule type" value="Genomic_DNA"/>
</dbReference>
<keyword evidence="1" id="KW-0732">Signal</keyword>
<dbReference type="InterPro" id="IPR050772">
    <property type="entry name" value="Hydratase-Decarb/MhpD_sf"/>
</dbReference>
<keyword evidence="3" id="KW-1185">Reference proteome</keyword>
<feature type="signal peptide" evidence="1">
    <location>
        <begin position="1"/>
        <end position="20"/>
    </location>
</feature>
<comment type="caution">
    <text evidence="2">The sequence shown here is derived from an EMBL/GenBank/DDBJ whole genome shotgun (WGS) entry which is preliminary data.</text>
</comment>
<dbReference type="InterPro" id="IPR036663">
    <property type="entry name" value="Fumarylacetoacetase_C_sf"/>
</dbReference>
<organism evidence="2 3">
    <name type="scientific">Methylobacterium oryzihabitans</name>
    <dbReference type="NCBI Taxonomy" id="2499852"/>
    <lineage>
        <taxon>Bacteria</taxon>
        <taxon>Pseudomonadati</taxon>
        <taxon>Pseudomonadota</taxon>
        <taxon>Alphaproteobacteria</taxon>
        <taxon>Hyphomicrobiales</taxon>
        <taxon>Methylobacteriaceae</taxon>
        <taxon>Methylobacterium</taxon>
    </lineage>
</organism>
<evidence type="ECO:0000313" key="2">
    <source>
        <dbReference type="EMBL" id="RVU20191.1"/>
    </source>
</evidence>
<reference evidence="2 3" key="1">
    <citation type="submission" date="2019-01" db="EMBL/GenBank/DDBJ databases">
        <authorList>
            <person name="Chen W.-M."/>
        </authorList>
    </citation>
    <scope>NUCLEOTIDE SEQUENCE [LARGE SCALE GENOMIC DNA]</scope>
    <source>
        <strain evidence="2 3">TER-1</strain>
    </source>
</reference>
<dbReference type="SUPFAM" id="SSF56529">
    <property type="entry name" value="FAH"/>
    <property type="match status" value="1"/>
</dbReference>
<name>A0A3S2VB22_9HYPH</name>
<proteinExistence type="predicted"/>
<dbReference type="OrthoDB" id="9792137at2"/>
<dbReference type="Gene3D" id="3.90.850.10">
    <property type="entry name" value="Fumarylacetoacetase-like, C-terminal domain"/>
    <property type="match status" value="1"/>
</dbReference>
<protein>
    <submittedName>
        <fullName evidence="2">Hydratase</fullName>
    </submittedName>
</protein>
<feature type="chain" id="PRO_5018691704" evidence="1">
    <location>
        <begin position="21"/>
        <end position="285"/>
    </location>
</feature>